<proteinExistence type="predicted"/>
<protein>
    <recommendedName>
        <fullName evidence="4">Glycosyltransferase RgtA/B/C/D-like domain-containing protein</fullName>
    </recommendedName>
</protein>
<reference evidence="2 3" key="1">
    <citation type="submission" date="2017-09" db="EMBL/GenBank/DDBJ databases">
        <title>Depth-based differentiation of microbial function through sediment-hosted aquifers and enrichment of novel symbionts in the deep terrestrial subsurface.</title>
        <authorList>
            <person name="Probst A.J."/>
            <person name="Ladd B."/>
            <person name="Jarett J.K."/>
            <person name="Geller-Mcgrath D.E."/>
            <person name="Sieber C.M."/>
            <person name="Emerson J.B."/>
            <person name="Anantharaman K."/>
            <person name="Thomas B.C."/>
            <person name="Malmstrom R."/>
            <person name="Stieglmeier M."/>
            <person name="Klingl A."/>
            <person name="Woyke T."/>
            <person name="Ryan C.M."/>
            <person name="Banfield J.F."/>
        </authorList>
    </citation>
    <scope>NUCLEOTIDE SEQUENCE [LARGE SCALE GENOMIC DNA]</scope>
    <source>
        <strain evidence="2">CG23_combo_of_CG06-09_8_20_14_all_34_8</strain>
    </source>
</reference>
<feature type="transmembrane region" description="Helical" evidence="1">
    <location>
        <begin position="273"/>
        <end position="292"/>
    </location>
</feature>
<comment type="caution">
    <text evidence="2">The sequence shown here is derived from an EMBL/GenBank/DDBJ whole genome shotgun (WGS) entry which is preliminary data.</text>
</comment>
<accession>A0A2H0B6F1</accession>
<feature type="transmembrane region" description="Helical" evidence="1">
    <location>
        <begin position="216"/>
        <end position="236"/>
    </location>
</feature>
<keyword evidence="1" id="KW-0812">Transmembrane</keyword>
<organism evidence="2 3">
    <name type="scientific">Candidatus Beckwithbacteria bacterium CG23_combo_of_CG06-09_8_20_14_all_34_8</name>
    <dbReference type="NCBI Taxonomy" id="1974497"/>
    <lineage>
        <taxon>Bacteria</taxon>
        <taxon>Candidatus Beckwithiibacteriota</taxon>
    </lineage>
</organism>
<feature type="transmembrane region" description="Helical" evidence="1">
    <location>
        <begin position="14"/>
        <end position="33"/>
    </location>
</feature>
<name>A0A2H0B6F1_9BACT</name>
<keyword evidence="1" id="KW-0472">Membrane</keyword>
<feature type="transmembrane region" description="Helical" evidence="1">
    <location>
        <begin position="86"/>
        <end position="103"/>
    </location>
</feature>
<evidence type="ECO:0008006" key="4">
    <source>
        <dbReference type="Google" id="ProtNLM"/>
    </source>
</evidence>
<evidence type="ECO:0000313" key="2">
    <source>
        <dbReference type="EMBL" id="PIP53235.1"/>
    </source>
</evidence>
<feature type="transmembrane region" description="Helical" evidence="1">
    <location>
        <begin position="242"/>
        <end position="261"/>
    </location>
</feature>
<dbReference type="AlphaFoldDB" id="A0A2H0B6F1"/>
<dbReference type="Proteomes" id="UP000229459">
    <property type="component" value="Unassembled WGS sequence"/>
</dbReference>
<evidence type="ECO:0000313" key="3">
    <source>
        <dbReference type="Proteomes" id="UP000229459"/>
    </source>
</evidence>
<feature type="transmembrane region" description="Helical" evidence="1">
    <location>
        <begin position="53"/>
        <end position="74"/>
    </location>
</feature>
<evidence type="ECO:0000256" key="1">
    <source>
        <dbReference type="SAM" id="Phobius"/>
    </source>
</evidence>
<keyword evidence="1" id="KW-1133">Transmembrane helix</keyword>
<sequence length="421" mass="48278">LITIKPWHIHYSRLAFEANVNLTLFIYSVWFLLKGLKQNNYLLGTAILWTGMQFIYSSTFVFLPIIFVAIFLLVNKYRPFLDLNKFKILLAVLILGLGTFFAIKTVNQVSAAKTSITIFSDPYLIDRFNHLRGEMQMNNPILAKIVYNKISYFGPILINNYIKNFSPGFLFANAINHPWHGIYGQGFFYFIDGLGFIFGCVYLLKMLLKKKYQFPILLIFSWLLISPLASAITIDAPHATRSLYLLPIFLIITGIGIFKVGEYLASKFLGQTKIVYILFATLYLVSFIKASYQYVVIYPYHQDKALFGGVKQAVVYADNIKQDRLVYMPEVSSSAYLYHLFYNRVDPNLVQKTAHWKGMDTAGLTHIESVGQWRFVDSLPLLNQKIIWIDRASNQGPGGYNLLAQFSNPATGIIEWKVYEN</sequence>
<feature type="transmembrane region" description="Helical" evidence="1">
    <location>
        <begin position="186"/>
        <end position="204"/>
    </location>
</feature>
<feature type="non-terminal residue" evidence="2">
    <location>
        <position position="1"/>
    </location>
</feature>
<gene>
    <name evidence="2" type="ORF">COX08_02075</name>
</gene>
<dbReference type="EMBL" id="PCSR01000047">
    <property type="protein sequence ID" value="PIP53235.1"/>
    <property type="molecule type" value="Genomic_DNA"/>
</dbReference>